<evidence type="ECO:0000256" key="3">
    <source>
        <dbReference type="ARBA" id="ARBA00023163"/>
    </source>
</evidence>
<dbReference type="PRINTS" id="PR00598">
    <property type="entry name" value="HTHMARR"/>
</dbReference>
<dbReference type="Pfam" id="PF12802">
    <property type="entry name" value="MarR_2"/>
    <property type="match status" value="1"/>
</dbReference>
<protein>
    <recommendedName>
        <fullName evidence="4">HTH marR-type domain-containing protein</fullName>
    </recommendedName>
</protein>
<dbReference type="PANTHER" id="PTHR42756:SF1">
    <property type="entry name" value="TRANSCRIPTIONAL REPRESSOR OF EMRAB OPERON"/>
    <property type="match status" value="1"/>
</dbReference>
<keyword evidence="1" id="KW-0805">Transcription regulation</keyword>
<dbReference type="eggNOG" id="COG1846">
    <property type="taxonomic scope" value="Bacteria"/>
</dbReference>
<dbReference type="Gene3D" id="1.10.10.10">
    <property type="entry name" value="Winged helix-like DNA-binding domain superfamily/Winged helix DNA-binding domain"/>
    <property type="match status" value="1"/>
</dbReference>
<reference evidence="5 6" key="1">
    <citation type="journal article" date="2013" name="Genome Announc.">
        <title>Genome Sequence of Novosphingobium lindaniclasticum LE124T, Isolated from a Hexachlorocyclohexane Dumpsite.</title>
        <authorList>
            <person name="Saxena A."/>
            <person name="Nayyar N."/>
            <person name="Sangwan N."/>
            <person name="Kumari R."/>
            <person name="Khurana J.P."/>
            <person name="Lal R."/>
        </authorList>
    </citation>
    <scope>NUCLEOTIDE SEQUENCE [LARGE SCALE GENOMIC DNA]</scope>
    <source>
        <strain evidence="5 6">LE124</strain>
    </source>
</reference>
<evidence type="ECO:0000313" key="6">
    <source>
        <dbReference type="Proteomes" id="UP000015527"/>
    </source>
</evidence>
<feature type="domain" description="HTH marR-type" evidence="4">
    <location>
        <begin position="24"/>
        <end position="156"/>
    </location>
</feature>
<gene>
    <name evidence="5" type="ORF">L284_21125</name>
</gene>
<dbReference type="PATRIC" id="fig|1096930.3.peg.4151"/>
<dbReference type="InterPro" id="IPR036388">
    <property type="entry name" value="WH-like_DNA-bd_sf"/>
</dbReference>
<accession>T0IFU0</accession>
<dbReference type="Proteomes" id="UP000015527">
    <property type="component" value="Unassembled WGS sequence"/>
</dbReference>
<dbReference type="InterPro" id="IPR000835">
    <property type="entry name" value="HTH_MarR-typ"/>
</dbReference>
<evidence type="ECO:0000313" key="5">
    <source>
        <dbReference type="EMBL" id="EQB08514.1"/>
    </source>
</evidence>
<name>T0IFU0_9SPHN</name>
<comment type="caution">
    <text evidence="5">The sequence shown here is derived from an EMBL/GenBank/DDBJ whole genome shotgun (WGS) entry which is preliminary data.</text>
</comment>
<dbReference type="GO" id="GO:0003700">
    <property type="term" value="F:DNA-binding transcription factor activity"/>
    <property type="evidence" value="ECO:0007669"/>
    <property type="project" value="InterPro"/>
</dbReference>
<evidence type="ECO:0000256" key="1">
    <source>
        <dbReference type="ARBA" id="ARBA00023015"/>
    </source>
</evidence>
<dbReference type="PROSITE" id="PS50995">
    <property type="entry name" value="HTH_MARR_2"/>
    <property type="match status" value="1"/>
</dbReference>
<keyword evidence="6" id="KW-1185">Reference proteome</keyword>
<organism evidence="5 6">
    <name type="scientific">Novosphingobium lindaniclasticum LE124</name>
    <dbReference type="NCBI Taxonomy" id="1096930"/>
    <lineage>
        <taxon>Bacteria</taxon>
        <taxon>Pseudomonadati</taxon>
        <taxon>Pseudomonadota</taxon>
        <taxon>Alphaproteobacteria</taxon>
        <taxon>Sphingomonadales</taxon>
        <taxon>Sphingomonadaceae</taxon>
        <taxon>Novosphingobium</taxon>
    </lineage>
</organism>
<dbReference type="SUPFAM" id="SSF46785">
    <property type="entry name" value="Winged helix' DNA-binding domain"/>
    <property type="match status" value="1"/>
</dbReference>
<evidence type="ECO:0000256" key="2">
    <source>
        <dbReference type="ARBA" id="ARBA00023125"/>
    </source>
</evidence>
<dbReference type="GO" id="GO:0003677">
    <property type="term" value="F:DNA binding"/>
    <property type="evidence" value="ECO:0007669"/>
    <property type="project" value="UniProtKB-KW"/>
</dbReference>
<dbReference type="EMBL" id="ATHL01000146">
    <property type="protein sequence ID" value="EQB08514.1"/>
    <property type="molecule type" value="Genomic_DNA"/>
</dbReference>
<keyword evidence="3" id="KW-0804">Transcription</keyword>
<dbReference type="PANTHER" id="PTHR42756">
    <property type="entry name" value="TRANSCRIPTIONAL REGULATOR, MARR"/>
    <property type="match status" value="1"/>
</dbReference>
<sequence length="176" mass="19754">MMALTIPERDGELMSAFTPQLDPEKSLGYQVRRCHRRFDRLLNAYLSPHGLKSGFWYYLRVLWLGEGVTQKYLSDMTNVAENTTVTMINGMVAQGLVERTRDASDRRKLRIFLTDQGRALEQEMMQYAIDINQAALAGIDPQEIEICASVLGRMSANLKAELESLPEQVAAAGDPA</sequence>
<dbReference type="RefSeq" id="WP_021235899.1">
    <property type="nucleotide sequence ID" value="NZ_ATHL01000146.1"/>
</dbReference>
<dbReference type="InterPro" id="IPR036390">
    <property type="entry name" value="WH_DNA-bd_sf"/>
</dbReference>
<keyword evidence="2" id="KW-0238">DNA-binding</keyword>
<proteinExistence type="predicted"/>
<dbReference type="AlphaFoldDB" id="T0IFU0"/>
<dbReference type="SMART" id="SM00347">
    <property type="entry name" value="HTH_MARR"/>
    <property type="match status" value="1"/>
</dbReference>
<evidence type="ECO:0000259" key="4">
    <source>
        <dbReference type="PROSITE" id="PS50995"/>
    </source>
</evidence>